<evidence type="ECO:0000313" key="2">
    <source>
        <dbReference type="EMBL" id="TFY61106.1"/>
    </source>
</evidence>
<dbReference type="EMBL" id="SEOQ01000527">
    <property type="protein sequence ID" value="TFY61106.1"/>
    <property type="molecule type" value="Genomic_DNA"/>
</dbReference>
<dbReference type="InterPro" id="IPR001810">
    <property type="entry name" value="F-box_dom"/>
</dbReference>
<dbReference type="AlphaFoldDB" id="A0A4Y9YEX1"/>
<proteinExistence type="predicted"/>
<gene>
    <name evidence="2" type="ORF">EVG20_g7187</name>
</gene>
<dbReference type="Pfam" id="PF12937">
    <property type="entry name" value="F-box-like"/>
    <property type="match status" value="1"/>
</dbReference>
<dbReference type="InterPro" id="IPR032675">
    <property type="entry name" value="LRR_dom_sf"/>
</dbReference>
<name>A0A4Y9YEX1_9AGAM</name>
<accession>A0A4Y9YEX1</accession>
<evidence type="ECO:0000259" key="1">
    <source>
        <dbReference type="Pfam" id="PF12937"/>
    </source>
</evidence>
<organism evidence="2 3">
    <name type="scientific">Dentipellis fragilis</name>
    <dbReference type="NCBI Taxonomy" id="205917"/>
    <lineage>
        <taxon>Eukaryota</taxon>
        <taxon>Fungi</taxon>
        <taxon>Dikarya</taxon>
        <taxon>Basidiomycota</taxon>
        <taxon>Agaricomycotina</taxon>
        <taxon>Agaricomycetes</taxon>
        <taxon>Russulales</taxon>
        <taxon>Hericiaceae</taxon>
        <taxon>Dentipellis</taxon>
    </lineage>
</organism>
<sequence>MQTQTHTQKRASPSSVRNAWTSLADARLTGVKATTSISSNHEDSRTALQRIDDELGALASAVASMRTRQNALSPVTSLPVEALSRIFTWEAIMEPPLSSHKWRFYWETGRYEPPQTNAKLGWIKVTHVCRHWREVALNNASLWTTVKLESAALTRVMLGRSRNLGAVIRVGSSSSYRDLSKKVAASGLREHASRIRLLDLDTYPKTRTAILDVLSKPAPVLESVRIVCDCTDSDDDPAGAAAADYDDDDDERYIHEKDIPLLDSRLFGGQTPRLHRLVLHQTRISWDSPILFSGLTHLEIRLPARCMASRDSTTTPCSVISRTGACPNTKKP</sequence>
<dbReference type="STRING" id="205917.A0A4Y9YEX1"/>
<dbReference type="OrthoDB" id="2884925at2759"/>
<protein>
    <recommendedName>
        <fullName evidence="1">F-box domain-containing protein</fullName>
    </recommendedName>
</protein>
<feature type="domain" description="F-box" evidence="1">
    <location>
        <begin position="77"/>
        <end position="147"/>
    </location>
</feature>
<comment type="caution">
    <text evidence="2">The sequence shown here is derived from an EMBL/GenBank/DDBJ whole genome shotgun (WGS) entry which is preliminary data.</text>
</comment>
<evidence type="ECO:0000313" key="3">
    <source>
        <dbReference type="Proteomes" id="UP000298327"/>
    </source>
</evidence>
<dbReference type="Gene3D" id="3.80.10.10">
    <property type="entry name" value="Ribonuclease Inhibitor"/>
    <property type="match status" value="1"/>
</dbReference>
<dbReference type="Proteomes" id="UP000298327">
    <property type="component" value="Unassembled WGS sequence"/>
</dbReference>
<reference evidence="2 3" key="1">
    <citation type="submission" date="2019-02" db="EMBL/GenBank/DDBJ databases">
        <title>Genome sequencing of the rare red list fungi Dentipellis fragilis.</title>
        <authorList>
            <person name="Buettner E."/>
            <person name="Kellner H."/>
        </authorList>
    </citation>
    <scope>NUCLEOTIDE SEQUENCE [LARGE SCALE GENOMIC DNA]</scope>
    <source>
        <strain evidence="2 3">DSM 105465</strain>
    </source>
</reference>
<keyword evidence="3" id="KW-1185">Reference proteome</keyword>